<organism evidence="2 3">
    <name type="scientific">Candidatus Polarisedimenticola svalbardensis</name>
    <dbReference type="NCBI Taxonomy" id="2886004"/>
    <lineage>
        <taxon>Bacteria</taxon>
        <taxon>Pseudomonadati</taxon>
        <taxon>Acidobacteriota</taxon>
        <taxon>Candidatus Polarisedimenticolia</taxon>
        <taxon>Candidatus Polarisedimenticolales</taxon>
        <taxon>Candidatus Polarisedimenticolaceae</taxon>
        <taxon>Candidatus Polarisedimenticola</taxon>
    </lineage>
</organism>
<keyword evidence="1" id="KW-0812">Transmembrane</keyword>
<feature type="transmembrane region" description="Helical" evidence="1">
    <location>
        <begin position="89"/>
        <end position="112"/>
    </location>
</feature>
<dbReference type="Proteomes" id="UP000648239">
    <property type="component" value="Unassembled WGS sequence"/>
</dbReference>
<reference evidence="2 3" key="1">
    <citation type="submission" date="2020-08" db="EMBL/GenBank/DDBJ databases">
        <title>Acidobacteriota in marine sediments use diverse sulfur dissimilation pathways.</title>
        <authorList>
            <person name="Wasmund K."/>
        </authorList>
    </citation>
    <scope>NUCLEOTIDE SEQUENCE [LARGE SCALE GENOMIC DNA]</scope>
    <source>
        <strain evidence="2">MAG AM4</strain>
    </source>
</reference>
<accession>A0A8J6XXL2</accession>
<keyword evidence="1" id="KW-1133">Transmembrane helix</keyword>
<feature type="transmembrane region" description="Helical" evidence="1">
    <location>
        <begin position="29"/>
        <end position="48"/>
    </location>
</feature>
<feature type="transmembrane region" description="Helical" evidence="1">
    <location>
        <begin position="60"/>
        <end position="83"/>
    </location>
</feature>
<evidence type="ECO:0000313" key="3">
    <source>
        <dbReference type="Proteomes" id="UP000648239"/>
    </source>
</evidence>
<proteinExistence type="predicted"/>
<evidence type="ECO:0000313" key="2">
    <source>
        <dbReference type="EMBL" id="MBD3868526.1"/>
    </source>
</evidence>
<sequence>MKQSGTIGLALTALLPVAALTAFLAPGEWGEWVLVLVCAAFPAALYLSAPVPGRSGRRGVAFPVLLLSVLLTGLSGLFLFSAAGRGADGLVWLILSLWFLPLVLVAAFHGIYDRDDRLNDALAELQRRFGNREDDR</sequence>
<dbReference type="EMBL" id="JACXWD010000034">
    <property type="protein sequence ID" value="MBD3868526.1"/>
    <property type="molecule type" value="Genomic_DNA"/>
</dbReference>
<gene>
    <name evidence="2" type="ORF">IFK94_10425</name>
</gene>
<dbReference type="AlphaFoldDB" id="A0A8J6XXL2"/>
<protein>
    <submittedName>
        <fullName evidence="2">Uncharacterized protein</fullName>
    </submittedName>
</protein>
<keyword evidence="1" id="KW-0472">Membrane</keyword>
<name>A0A8J6XXL2_9BACT</name>
<evidence type="ECO:0000256" key="1">
    <source>
        <dbReference type="SAM" id="Phobius"/>
    </source>
</evidence>
<comment type="caution">
    <text evidence="2">The sequence shown here is derived from an EMBL/GenBank/DDBJ whole genome shotgun (WGS) entry which is preliminary data.</text>
</comment>